<feature type="region of interest" description="Disordered" evidence="1">
    <location>
        <begin position="45"/>
        <end position="89"/>
    </location>
</feature>
<keyword evidence="3" id="KW-1185">Reference proteome</keyword>
<evidence type="ECO:0000313" key="2">
    <source>
        <dbReference type="EMBL" id="KAK8562343.1"/>
    </source>
</evidence>
<reference evidence="2 3" key="1">
    <citation type="journal article" date="2024" name="G3 (Bethesda)">
        <title>Genome assembly of Hibiscus sabdariffa L. provides insights into metabolisms of medicinal natural products.</title>
        <authorList>
            <person name="Kim T."/>
        </authorList>
    </citation>
    <scope>NUCLEOTIDE SEQUENCE [LARGE SCALE GENOMIC DNA]</scope>
    <source>
        <strain evidence="2">TK-2024</strain>
        <tissue evidence="2">Old leaves</tissue>
    </source>
</reference>
<evidence type="ECO:0000313" key="3">
    <source>
        <dbReference type="Proteomes" id="UP001472677"/>
    </source>
</evidence>
<feature type="compositionally biased region" description="Gly residues" evidence="1">
    <location>
        <begin position="80"/>
        <end position="89"/>
    </location>
</feature>
<dbReference type="EMBL" id="JBBPBM010000012">
    <property type="protein sequence ID" value="KAK8562343.1"/>
    <property type="molecule type" value="Genomic_DNA"/>
</dbReference>
<name>A0ABR2EK18_9ROSI</name>
<dbReference type="Proteomes" id="UP001472677">
    <property type="component" value="Unassembled WGS sequence"/>
</dbReference>
<protein>
    <submittedName>
        <fullName evidence="2">Uncharacterized protein</fullName>
    </submittedName>
</protein>
<comment type="caution">
    <text evidence="2">The sequence shown here is derived from an EMBL/GenBank/DDBJ whole genome shotgun (WGS) entry which is preliminary data.</text>
</comment>
<gene>
    <name evidence="2" type="ORF">V6N12_010427</name>
</gene>
<proteinExistence type="predicted"/>
<feature type="compositionally biased region" description="Pro residues" evidence="1">
    <location>
        <begin position="64"/>
        <end position="77"/>
    </location>
</feature>
<sequence length="89" mass="9628">MQCNFTRLQLEHIGCLGFLPKCKPNLFLNCMFSFKSFESMSSRRETRANANVVAEGQLDNETPLSPPPPSLVPPVPPMGKGAGGVPQAP</sequence>
<accession>A0ABR2EK18</accession>
<organism evidence="2 3">
    <name type="scientific">Hibiscus sabdariffa</name>
    <name type="common">roselle</name>
    <dbReference type="NCBI Taxonomy" id="183260"/>
    <lineage>
        <taxon>Eukaryota</taxon>
        <taxon>Viridiplantae</taxon>
        <taxon>Streptophyta</taxon>
        <taxon>Embryophyta</taxon>
        <taxon>Tracheophyta</taxon>
        <taxon>Spermatophyta</taxon>
        <taxon>Magnoliopsida</taxon>
        <taxon>eudicotyledons</taxon>
        <taxon>Gunneridae</taxon>
        <taxon>Pentapetalae</taxon>
        <taxon>rosids</taxon>
        <taxon>malvids</taxon>
        <taxon>Malvales</taxon>
        <taxon>Malvaceae</taxon>
        <taxon>Malvoideae</taxon>
        <taxon>Hibiscus</taxon>
    </lineage>
</organism>
<evidence type="ECO:0000256" key="1">
    <source>
        <dbReference type="SAM" id="MobiDB-lite"/>
    </source>
</evidence>